<comment type="caution">
    <text evidence="1">The sequence shown here is derived from an EMBL/GenBank/DDBJ whole genome shotgun (WGS) entry which is preliminary data.</text>
</comment>
<gene>
    <name evidence="1" type="ORF">LOY88_001857</name>
</gene>
<evidence type="ECO:0000313" key="1">
    <source>
        <dbReference type="EMBL" id="KAI2390049.1"/>
    </source>
</evidence>
<name>A0ACB8V120_9EURO</name>
<sequence>MSYSQEQPLQIGVLLCGVVQLLDLAVIDLFAILHPDYLAKCDVSQSVLDQAVPSTIRYIGESSSAELTGSITMNITDHVSSESVAPGNLDILLIPGPDPSEVPSDEILNFVRAHHEFGTTIITICTGSQVAAYAGILDGKQAAGPWKLLPILRERFPEVKWNDTHRYVREDNIWCSAGIANGLDTVIAYMRTNFAPPVVDEVCGLAEVADRHVEFAA</sequence>
<reference evidence="1" key="1">
    <citation type="journal article" date="2022" name="bioRxiv">
        <title>Population genetic analysis of Ophidiomyces ophidiicola, the causative agent of snake fungal disease, indicates recent introductions to the USA.</title>
        <authorList>
            <person name="Ladner J.T."/>
            <person name="Palmer J.M."/>
            <person name="Ettinger C.L."/>
            <person name="Stajich J.E."/>
            <person name="Farrell T.M."/>
            <person name="Glorioso B.M."/>
            <person name="Lawson B."/>
            <person name="Price S.J."/>
            <person name="Stengle A.G."/>
            <person name="Grear D.A."/>
            <person name="Lorch J.M."/>
        </authorList>
    </citation>
    <scope>NUCLEOTIDE SEQUENCE</scope>
    <source>
        <strain evidence="1">NWHC 24266-5</strain>
    </source>
</reference>
<protein>
    <submittedName>
        <fullName evidence="1">Uncharacterized protein</fullName>
    </submittedName>
</protein>
<organism evidence="1">
    <name type="scientific">Ophidiomyces ophidiicola</name>
    <dbReference type="NCBI Taxonomy" id="1387563"/>
    <lineage>
        <taxon>Eukaryota</taxon>
        <taxon>Fungi</taxon>
        <taxon>Dikarya</taxon>
        <taxon>Ascomycota</taxon>
        <taxon>Pezizomycotina</taxon>
        <taxon>Eurotiomycetes</taxon>
        <taxon>Eurotiomycetidae</taxon>
        <taxon>Onygenales</taxon>
        <taxon>Onygenaceae</taxon>
        <taxon>Ophidiomyces</taxon>
    </lineage>
</organism>
<proteinExistence type="predicted"/>
<accession>A0ACB8V120</accession>
<dbReference type="EMBL" id="JALBCA010000020">
    <property type="protein sequence ID" value="KAI2390049.1"/>
    <property type="molecule type" value="Genomic_DNA"/>
</dbReference>